<name>A0ABR1WS02_9PEZI</name>
<feature type="compositionally biased region" description="Polar residues" evidence="1">
    <location>
        <begin position="19"/>
        <end position="32"/>
    </location>
</feature>
<keyword evidence="4" id="KW-1185">Reference proteome</keyword>
<evidence type="ECO:0000256" key="1">
    <source>
        <dbReference type="SAM" id="MobiDB-lite"/>
    </source>
</evidence>
<dbReference type="EMBL" id="JAQQWN010000005">
    <property type="protein sequence ID" value="KAK8085730.1"/>
    <property type="molecule type" value="Genomic_DNA"/>
</dbReference>
<evidence type="ECO:0000313" key="4">
    <source>
        <dbReference type="Proteomes" id="UP001433268"/>
    </source>
</evidence>
<reference evidence="3 4" key="1">
    <citation type="submission" date="2023-01" db="EMBL/GenBank/DDBJ databases">
        <title>Analysis of 21 Apiospora genomes using comparative genomics revels a genus with tremendous synthesis potential of carbohydrate active enzymes and secondary metabolites.</title>
        <authorList>
            <person name="Sorensen T."/>
        </authorList>
    </citation>
    <scope>NUCLEOTIDE SEQUENCE [LARGE SCALE GENOMIC DNA]</scope>
    <source>
        <strain evidence="3 4">CBS 114990</strain>
    </source>
</reference>
<comment type="caution">
    <text evidence="3">The sequence shown here is derived from an EMBL/GenBank/DDBJ whole genome shotgun (WGS) entry which is preliminary data.</text>
</comment>
<dbReference type="GeneID" id="92044376"/>
<evidence type="ECO:0000313" key="3">
    <source>
        <dbReference type="EMBL" id="KAK8085730.1"/>
    </source>
</evidence>
<sequence>MPSGKSGHGGCGGGKGSPMTPSDASRIQSGQARSGGDMSSGGFAARAQGAGARNENTGYQSYGHSRGQGGDGQGKK</sequence>
<gene>
    <name evidence="3" type="ORF">PG997_007001</name>
</gene>
<evidence type="ECO:0000259" key="2">
    <source>
        <dbReference type="Pfam" id="PF04927"/>
    </source>
</evidence>
<proteinExistence type="predicted"/>
<feature type="region of interest" description="Disordered" evidence="1">
    <location>
        <begin position="1"/>
        <end position="76"/>
    </location>
</feature>
<organism evidence="3 4">
    <name type="scientific">Apiospora hydei</name>
    <dbReference type="NCBI Taxonomy" id="1337664"/>
    <lineage>
        <taxon>Eukaryota</taxon>
        <taxon>Fungi</taxon>
        <taxon>Dikarya</taxon>
        <taxon>Ascomycota</taxon>
        <taxon>Pezizomycotina</taxon>
        <taxon>Sordariomycetes</taxon>
        <taxon>Xylariomycetidae</taxon>
        <taxon>Amphisphaeriales</taxon>
        <taxon>Apiosporaceae</taxon>
        <taxon>Apiospora</taxon>
    </lineage>
</organism>
<dbReference type="Pfam" id="PF04927">
    <property type="entry name" value="SMP"/>
    <property type="match status" value="1"/>
</dbReference>
<feature type="compositionally biased region" description="Polar residues" evidence="1">
    <location>
        <begin position="54"/>
        <end position="63"/>
    </location>
</feature>
<dbReference type="RefSeq" id="XP_066670239.1">
    <property type="nucleotide sequence ID" value="XM_066811316.1"/>
</dbReference>
<protein>
    <recommendedName>
        <fullName evidence="2">SMP domain-containing protein</fullName>
    </recommendedName>
</protein>
<feature type="compositionally biased region" description="Gly residues" evidence="1">
    <location>
        <begin position="1"/>
        <end position="16"/>
    </location>
</feature>
<feature type="domain" description="SMP" evidence="2">
    <location>
        <begin position="17"/>
        <end position="56"/>
    </location>
</feature>
<feature type="compositionally biased region" description="Low complexity" evidence="1">
    <location>
        <begin position="41"/>
        <end position="53"/>
    </location>
</feature>
<dbReference type="Proteomes" id="UP001433268">
    <property type="component" value="Unassembled WGS sequence"/>
</dbReference>
<dbReference type="InterPro" id="IPR007011">
    <property type="entry name" value="LEA_SMP_dom"/>
</dbReference>
<accession>A0ABR1WS02</accession>
<feature type="compositionally biased region" description="Gly residues" evidence="1">
    <location>
        <begin position="66"/>
        <end position="76"/>
    </location>
</feature>